<keyword evidence="4" id="KW-0547">Nucleotide-binding</keyword>
<dbReference type="InterPro" id="IPR038257">
    <property type="entry name" value="CRISPR-assoc_Cas3_HD_sf"/>
</dbReference>
<evidence type="ECO:0000313" key="11">
    <source>
        <dbReference type="Proteomes" id="UP000183275"/>
    </source>
</evidence>
<dbReference type="NCBIfam" id="TIGR01596">
    <property type="entry name" value="cas3_HD"/>
    <property type="match status" value="1"/>
</dbReference>
<accession>A0A1I0P7J9</accession>
<dbReference type="Proteomes" id="UP000183275">
    <property type="component" value="Unassembled WGS sequence"/>
</dbReference>
<dbReference type="Gene3D" id="3.40.50.300">
    <property type="entry name" value="P-loop containing nucleotide triphosphate hydrolases"/>
    <property type="match status" value="2"/>
</dbReference>
<evidence type="ECO:0000256" key="2">
    <source>
        <dbReference type="ARBA" id="ARBA00009046"/>
    </source>
</evidence>
<sequence>MSFDQYISHPAKTRTDEPTLLIGKEGRFDDGGHLRLVADRMVEACYGQTLADGTSAATVAEVIGLTHDFAKLSRWVQKYLRDQSFQRSKEYRYHAFPSALVTLYCLLESHDEISDHAAEVATLVVAGHHDTQSPPEPSTMAENYGRTTCGIQEKYERVREQFDNIGDEVPERADRIIRAATDGEGSWDDFREWSDCRMDPIDGAHDHLMYFARMGNGSPRDDYYVDVIILWTALKFADQTAASGLKDGDLGGSLPDRSKLIDHVNDLDDEEGILADLNELRDQAREEATTNVEDLVDSDDVGLITLPTGFGKTYAGISAGLRAADISESQLVYVLPYTSILDQVAREIQSVFGVSPYSSSFTLHHHLTDTYTGISDEYTDADIGRSPGALHAESWLSGLTLTTTVQLFESLTAPTARQATRVPSLDKAVVVIDEPQAIPENWWQIVPKLVELLVDTYEATVILMTATQPGLVKYGSQTLETRELTDNTEKYTDFLAENPRVTYRIDDSVQAEWGDDAATIEYSTAGNRIAAAATDSKDVLAVCNTRESAKNLYRHVVPTEMSDTGSPVELGQIIHEYVTQSGDLPSPTELRQFALDSVNRYDSDTVYAYLSGDIRPDDRSLIIDALYDDGAGDSDNPDPLLSCDISVILVSTSIVEAGVDVSFDTVFRDYAPIPNIVQSGGRCNRSFGTTTGDVIVWRLSNPENGAGIPSLVIHGGDGGDVLPLLRQTGRILRQHADDDGTIDESTMVSETISDFYISLFEGPLEPGDEQLAVAIDKASMSALENEHMINEIEGYEDVVACLTDREQDNLLTDDVDVNEIFSHPGAQVNTDPSTWEHKVTAGASTYLILDAREQPYHPVFGIQ</sequence>
<reference evidence="11" key="1">
    <citation type="submission" date="2016-10" db="EMBL/GenBank/DDBJ databases">
        <authorList>
            <person name="Varghese N."/>
        </authorList>
    </citation>
    <scope>NUCLEOTIDE SEQUENCE [LARGE SCALE GENOMIC DNA]</scope>
    <source>
        <strain evidence="11">CGMCC 1.12284</strain>
    </source>
</reference>
<dbReference type="RefSeq" id="WP_049992245.1">
    <property type="nucleotide sequence ID" value="NZ_FOIS01000003.1"/>
</dbReference>
<proteinExistence type="inferred from homology"/>
<dbReference type="Gene3D" id="1.10.3210.30">
    <property type="match status" value="1"/>
</dbReference>
<dbReference type="GO" id="GO:0003676">
    <property type="term" value="F:nucleic acid binding"/>
    <property type="evidence" value="ECO:0007669"/>
    <property type="project" value="InterPro"/>
</dbReference>
<name>A0A1I0P7J9_9EURY</name>
<keyword evidence="11" id="KW-1185">Reference proteome</keyword>
<dbReference type="GO" id="GO:0016787">
    <property type="term" value="F:hydrolase activity"/>
    <property type="evidence" value="ECO:0007669"/>
    <property type="project" value="UniProtKB-KW"/>
</dbReference>
<dbReference type="GO" id="GO:0051607">
    <property type="term" value="P:defense response to virus"/>
    <property type="evidence" value="ECO:0007669"/>
    <property type="project" value="UniProtKB-KW"/>
</dbReference>
<dbReference type="GO" id="GO:0004519">
    <property type="term" value="F:endonuclease activity"/>
    <property type="evidence" value="ECO:0007669"/>
    <property type="project" value="UniProtKB-KW"/>
</dbReference>
<keyword evidence="7" id="KW-0067">ATP-binding</keyword>
<dbReference type="OrthoDB" id="43851at2157"/>
<dbReference type="GO" id="GO:0046872">
    <property type="term" value="F:metal ion binding"/>
    <property type="evidence" value="ECO:0007669"/>
    <property type="project" value="UniProtKB-KW"/>
</dbReference>
<dbReference type="Pfam" id="PF00270">
    <property type="entry name" value="DEAD"/>
    <property type="match status" value="1"/>
</dbReference>
<dbReference type="GO" id="GO:0005524">
    <property type="term" value="F:ATP binding"/>
    <property type="evidence" value="ECO:0007669"/>
    <property type="project" value="UniProtKB-KW"/>
</dbReference>
<dbReference type="EMBL" id="FOIS01000003">
    <property type="protein sequence ID" value="SEW10174.1"/>
    <property type="molecule type" value="Genomic_DNA"/>
</dbReference>
<keyword evidence="3" id="KW-0479">Metal-binding</keyword>
<keyword evidence="10" id="KW-0540">Nuclease</keyword>
<evidence type="ECO:0000313" key="10">
    <source>
        <dbReference type="EMBL" id="SEW10174.1"/>
    </source>
</evidence>
<comment type="similarity">
    <text evidence="1">In the N-terminal section; belongs to the CRISPR-associated nuclease Cas3-HD family.</text>
</comment>
<keyword evidence="5" id="KW-0378">Hydrolase</keyword>
<feature type="domain" description="HD Cas3-type" evidence="9">
    <location>
        <begin position="43"/>
        <end position="240"/>
    </location>
</feature>
<comment type="similarity">
    <text evidence="2">In the central section; belongs to the CRISPR-associated helicase Cas3 family.</text>
</comment>
<evidence type="ECO:0000256" key="5">
    <source>
        <dbReference type="ARBA" id="ARBA00022801"/>
    </source>
</evidence>
<evidence type="ECO:0000256" key="7">
    <source>
        <dbReference type="ARBA" id="ARBA00022840"/>
    </source>
</evidence>
<evidence type="ECO:0000256" key="6">
    <source>
        <dbReference type="ARBA" id="ARBA00022806"/>
    </source>
</evidence>
<evidence type="ECO:0000256" key="4">
    <source>
        <dbReference type="ARBA" id="ARBA00022741"/>
    </source>
</evidence>
<dbReference type="AlphaFoldDB" id="A0A1I0P7J9"/>
<dbReference type="SUPFAM" id="SSF52540">
    <property type="entry name" value="P-loop containing nucleoside triphosphate hydrolases"/>
    <property type="match status" value="1"/>
</dbReference>
<evidence type="ECO:0000256" key="8">
    <source>
        <dbReference type="ARBA" id="ARBA00023118"/>
    </source>
</evidence>
<dbReference type="PROSITE" id="PS51643">
    <property type="entry name" value="HD_CAS3"/>
    <property type="match status" value="1"/>
</dbReference>
<keyword evidence="10" id="KW-0255">Endonuclease</keyword>
<dbReference type="InterPro" id="IPR006483">
    <property type="entry name" value="CRISPR-assoc_Cas3_HD"/>
</dbReference>
<keyword evidence="8" id="KW-0051">Antiviral defense</keyword>
<dbReference type="InterPro" id="IPR011545">
    <property type="entry name" value="DEAD/DEAH_box_helicase_dom"/>
</dbReference>
<evidence type="ECO:0000259" key="9">
    <source>
        <dbReference type="PROSITE" id="PS51643"/>
    </source>
</evidence>
<dbReference type="Pfam" id="PF22590">
    <property type="entry name" value="Cas3-like_C_2"/>
    <property type="match status" value="1"/>
</dbReference>
<dbReference type="InterPro" id="IPR027417">
    <property type="entry name" value="P-loop_NTPase"/>
</dbReference>
<dbReference type="CDD" id="cd09641">
    <property type="entry name" value="Cas3''_I"/>
    <property type="match status" value="1"/>
</dbReference>
<gene>
    <name evidence="10" type="ORF">SAMN05216285_2230</name>
</gene>
<evidence type="ECO:0000256" key="3">
    <source>
        <dbReference type="ARBA" id="ARBA00022723"/>
    </source>
</evidence>
<dbReference type="STRING" id="1202768.SAMN05216285_2230"/>
<protein>
    <submittedName>
        <fullName evidence="10">CRISPR-associated endonuclease/helicase Cas3/CRISPR-associated endonuclease Cas3-HD</fullName>
    </submittedName>
</protein>
<dbReference type="InterPro" id="IPR054712">
    <property type="entry name" value="Cas3-like_dom"/>
</dbReference>
<organism evidence="10 11">
    <name type="scientific">Natrinema salifodinae</name>
    <dbReference type="NCBI Taxonomy" id="1202768"/>
    <lineage>
        <taxon>Archaea</taxon>
        <taxon>Methanobacteriati</taxon>
        <taxon>Methanobacteriota</taxon>
        <taxon>Stenosarchaea group</taxon>
        <taxon>Halobacteria</taxon>
        <taxon>Halobacteriales</taxon>
        <taxon>Natrialbaceae</taxon>
        <taxon>Natrinema</taxon>
    </lineage>
</organism>
<evidence type="ECO:0000256" key="1">
    <source>
        <dbReference type="ARBA" id="ARBA00006847"/>
    </source>
</evidence>
<dbReference type="GO" id="GO:0004386">
    <property type="term" value="F:helicase activity"/>
    <property type="evidence" value="ECO:0007669"/>
    <property type="project" value="UniProtKB-KW"/>
</dbReference>
<keyword evidence="6 10" id="KW-0347">Helicase</keyword>